<evidence type="ECO:0000256" key="12">
    <source>
        <dbReference type="ARBA" id="ARBA00023326"/>
    </source>
</evidence>
<keyword evidence="8" id="KW-0186">Copper</keyword>
<evidence type="ECO:0000256" key="4">
    <source>
        <dbReference type="ARBA" id="ARBA00022723"/>
    </source>
</evidence>
<dbReference type="InterPro" id="IPR005103">
    <property type="entry name" value="AA9_LPMO"/>
</dbReference>
<keyword evidence="7" id="KW-0560">Oxidoreductase</keyword>
<dbReference type="Proteomes" id="UP001301769">
    <property type="component" value="Unassembled WGS sequence"/>
</dbReference>
<evidence type="ECO:0000256" key="1">
    <source>
        <dbReference type="ARBA" id="ARBA00001973"/>
    </source>
</evidence>
<gene>
    <name evidence="19" type="ORF">QBC37DRAFT_337969</name>
</gene>
<accession>A0AAN6YD54</accession>
<keyword evidence="10" id="KW-1015">Disulfide bond</keyword>
<comment type="caution">
    <text evidence="19">The sequence shown here is derived from an EMBL/GenBank/DDBJ whole genome shotgun (WGS) entry which is preliminary data.</text>
</comment>
<feature type="signal peptide" evidence="17">
    <location>
        <begin position="1"/>
        <end position="19"/>
    </location>
</feature>
<evidence type="ECO:0000256" key="9">
    <source>
        <dbReference type="ARBA" id="ARBA00023033"/>
    </source>
</evidence>
<evidence type="ECO:0000313" key="20">
    <source>
        <dbReference type="Proteomes" id="UP001301769"/>
    </source>
</evidence>
<dbReference type="GO" id="GO:0004497">
    <property type="term" value="F:monooxygenase activity"/>
    <property type="evidence" value="ECO:0007669"/>
    <property type="project" value="UniProtKB-KW"/>
</dbReference>
<keyword evidence="12" id="KW-0624">Polysaccharide degradation</keyword>
<feature type="domain" description="Auxiliary Activity family 9 catalytic" evidence="18">
    <location>
        <begin position="20"/>
        <end position="242"/>
    </location>
</feature>
<evidence type="ECO:0000256" key="2">
    <source>
        <dbReference type="ARBA" id="ARBA00004613"/>
    </source>
</evidence>
<keyword evidence="3" id="KW-0964">Secreted</keyword>
<evidence type="ECO:0000313" key="19">
    <source>
        <dbReference type="EMBL" id="KAK4216313.1"/>
    </source>
</evidence>
<organism evidence="19 20">
    <name type="scientific">Rhypophila decipiens</name>
    <dbReference type="NCBI Taxonomy" id="261697"/>
    <lineage>
        <taxon>Eukaryota</taxon>
        <taxon>Fungi</taxon>
        <taxon>Dikarya</taxon>
        <taxon>Ascomycota</taxon>
        <taxon>Pezizomycotina</taxon>
        <taxon>Sordariomycetes</taxon>
        <taxon>Sordariomycetidae</taxon>
        <taxon>Sordariales</taxon>
        <taxon>Naviculisporaceae</taxon>
        <taxon>Rhypophila</taxon>
    </lineage>
</organism>
<dbReference type="AlphaFoldDB" id="A0AAN6YD54"/>
<sequence>MVFFYVLSSLVATAGSAAAHGWISEVTLNGEVFPGYNPTIAPWVADQGTIAWPSWNTDTGPVYGSDVSHPDIICQINATNAEKIGTVAAGSDVVVRWTTWPESHHGPVLAYLADCRGDCATANKAELEWFKIAELGQLSLGAGGGTPGVWAADQLNENNGAWPVPIPASLKPGDYILRHEIIALHSAYAVGGAQFYPSCVNIRVTGSGTESPPPGIVGQKLYTSTDPGVHYNIYNDETKPAYQMPGPPLYNAQSTRQR</sequence>
<comment type="catalytic activity">
    <reaction evidence="14">
        <text>[(1-&gt;4)-beta-D-glucosyl]n+m + reduced acceptor + O2 = 4-dehydro-beta-D-glucosyl-[(1-&gt;4)-beta-D-glucosyl]n-1 + [(1-&gt;4)-beta-D-glucosyl]m + acceptor + H2O.</text>
        <dbReference type="EC" id="1.14.99.56"/>
    </reaction>
</comment>
<keyword evidence="11" id="KW-0119">Carbohydrate metabolism</keyword>
<reference evidence="19" key="2">
    <citation type="submission" date="2023-05" db="EMBL/GenBank/DDBJ databases">
        <authorList>
            <consortium name="Lawrence Berkeley National Laboratory"/>
            <person name="Steindorff A."/>
            <person name="Hensen N."/>
            <person name="Bonometti L."/>
            <person name="Westerberg I."/>
            <person name="Brannstrom I.O."/>
            <person name="Guillou S."/>
            <person name="Cros-Aarteil S."/>
            <person name="Calhoun S."/>
            <person name="Haridas S."/>
            <person name="Kuo A."/>
            <person name="Mondo S."/>
            <person name="Pangilinan J."/>
            <person name="Riley R."/>
            <person name="Labutti K."/>
            <person name="Andreopoulos B."/>
            <person name="Lipzen A."/>
            <person name="Chen C."/>
            <person name="Yanf M."/>
            <person name="Daum C."/>
            <person name="Ng V."/>
            <person name="Clum A."/>
            <person name="Ohm R."/>
            <person name="Martin F."/>
            <person name="Silar P."/>
            <person name="Natvig D."/>
            <person name="Lalanne C."/>
            <person name="Gautier V."/>
            <person name="Ament-Velasquez S.L."/>
            <person name="Kruys A."/>
            <person name="Hutchinson M.I."/>
            <person name="Powell A.J."/>
            <person name="Barry K."/>
            <person name="Miller A.N."/>
            <person name="Grigoriev I.V."/>
            <person name="Debuchy R."/>
            <person name="Gladieux P."/>
            <person name="Thoren M.H."/>
            <person name="Johannesson H."/>
        </authorList>
    </citation>
    <scope>NUCLEOTIDE SEQUENCE</scope>
    <source>
        <strain evidence="19">PSN293</strain>
    </source>
</reference>
<feature type="chain" id="PRO_5042830743" description="lytic cellulose monooxygenase (C4-dehydrogenating)" evidence="17">
    <location>
        <begin position="20"/>
        <end position="258"/>
    </location>
</feature>
<evidence type="ECO:0000256" key="10">
    <source>
        <dbReference type="ARBA" id="ARBA00023157"/>
    </source>
</evidence>
<dbReference type="PANTHER" id="PTHR33353:SF10">
    <property type="entry name" value="ENDO-BETA-1,4-GLUCANASE D"/>
    <property type="match status" value="1"/>
</dbReference>
<comment type="cofactor">
    <cofactor evidence="1">
        <name>Cu(2+)</name>
        <dbReference type="ChEBI" id="CHEBI:29036"/>
    </cofactor>
</comment>
<dbReference type="Gene3D" id="2.70.50.70">
    <property type="match status" value="1"/>
</dbReference>
<name>A0AAN6YD54_9PEZI</name>
<dbReference type="CDD" id="cd21175">
    <property type="entry name" value="LPMO_AA9"/>
    <property type="match status" value="1"/>
</dbReference>
<comment type="similarity">
    <text evidence="13">Belongs to the polysaccharide monooxygenase AA9 family.</text>
</comment>
<dbReference type="EC" id="1.14.99.56" evidence="15"/>
<dbReference type="GO" id="GO:0005576">
    <property type="term" value="C:extracellular region"/>
    <property type="evidence" value="ECO:0007669"/>
    <property type="project" value="UniProtKB-SubCell"/>
</dbReference>
<evidence type="ECO:0000256" key="6">
    <source>
        <dbReference type="ARBA" id="ARBA00023001"/>
    </source>
</evidence>
<evidence type="ECO:0000259" key="18">
    <source>
        <dbReference type="Pfam" id="PF03443"/>
    </source>
</evidence>
<feature type="region of interest" description="Disordered" evidence="16">
    <location>
        <begin position="237"/>
        <end position="258"/>
    </location>
</feature>
<dbReference type="PANTHER" id="PTHR33353">
    <property type="entry name" value="PUTATIVE (AFU_ORTHOLOGUE AFUA_1G12560)-RELATED"/>
    <property type="match status" value="1"/>
</dbReference>
<comment type="subcellular location">
    <subcellularLocation>
        <location evidence="2">Secreted</location>
    </subcellularLocation>
</comment>
<dbReference type="Pfam" id="PF03443">
    <property type="entry name" value="AA9"/>
    <property type="match status" value="1"/>
</dbReference>
<keyword evidence="20" id="KW-1185">Reference proteome</keyword>
<evidence type="ECO:0000256" key="14">
    <source>
        <dbReference type="ARBA" id="ARBA00045077"/>
    </source>
</evidence>
<evidence type="ECO:0000256" key="17">
    <source>
        <dbReference type="SAM" id="SignalP"/>
    </source>
</evidence>
<evidence type="ECO:0000256" key="3">
    <source>
        <dbReference type="ARBA" id="ARBA00022525"/>
    </source>
</evidence>
<protein>
    <recommendedName>
        <fullName evidence="15">lytic cellulose monooxygenase (C4-dehydrogenating)</fullName>
        <ecNumber evidence="15">1.14.99.56</ecNumber>
    </recommendedName>
</protein>
<keyword evidence="19" id="KW-0378">Hydrolase</keyword>
<dbReference type="EMBL" id="MU858069">
    <property type="protein sequence ID" value="KAK4216313.1"/>
    <property type="molecule type" value="Genomic_DNA"/>
</dbReference>
<evidence type="ECO:0000256" key="13">
    <source>
        <dbReference type="ARBA" id="ARBA00044502"/>
    </source>
</evidence>
<evidence type="ECO:0000256" key="5">
    <source>
        <dbReference type="ARBA" id="ARBA00022729"/>
    </source>
</evidence>
<keyword evidence="9" id="KW-0503">Monooxygenase</keyword>
<evidence type="ECO:0000256" key="8">
    <source>
        <dbReference type="ARBA" id="ARBA00023008"/>
    </source>
</evidence>
<evidence type="ECO:0000256" key="7">
    <source>
        <dbReference type="ARBA" id="ARBA00023002"/>
    </source>
</evidence>
<dbReference type="GO" id="GO:0046872">
    <property type="term" value="F:metal ion binding"/>
    <property type="evidence" value="ECO:0007669"/>
    <property type="project" value="UniProtKB-KW"/>
</dbReference>
<keyword evidence="5 17" id="KW-0732">Signal</keyword>
<keyword evidence="4" id="KW-0479">Metal-binding</keyword>
<proteinExistence type="inferred from homology"/>
<evidence type="ECO:0000256" key="15">
    <source>
        <dbReference type="ARBA" id="ARBA00047174"/>
    </source>
</evidence>
<dbReference type="GO" id="GO:0030245">
    <property type="term" value="P:cellulose catabolic process"/>
    <property type="evidence" value="ECO:0007669"/>
    <property type="project" value="UniProtKB-KW"/>
</dbReference>
<evidence type="ECO:0000256" key="11">
    <source>
        <dbReference type="ARBA" id="ARBA00023277"/>
    </source>
</evidence>
<dbReference type="InterPro" id="IPR049892">
    <property type="entry name" value="AA9"/>
</dbReference>
<dbReference type="GO" id="GO:0016787">
    <property type="term" value="F:hydrolase activity"/>
    <property type="evidence" value="ECO:0007669"/>
    <property type="project" value="UniProtKB-KW"/>
</dbReference>
<keyword evidence="6" id="KW-0136">Cellulose degradation</keyword>
<evidence type="ECO:0000256" key="16">
    <source>
        <dbReference type="SAM" id="MobiDB-lite"/>
    </source>
</evidence>
<reference evidence="19" key="1">
    <citation type="journal article" date="2023" name="Mol. Phylogenet. Evol.">
        <title>Genome-scale phylogeny and comparative genomics of the fungal order Sordariales.</title>
        <authorList>
            <person name="Hensen N."/>
            <person name="Bonometti L."/>
            <person name="Westerberg I."/>
            <person name="Brannstrom I.O."/>
            <person name="Guillou S."/>
            <person name="Cros-Aarteil S."/>
            <person name="Calhoun S."/>
            <person name="Haridas S."/>
            <person name="Kuo A."/>
            <person name="Mondo S."/>
            <person name="Pangilinan J."/>
            <person name="Riley R."/>
            <person name="LaButti K."/>
            <person name="Andreopoulos B."/>
            <person name="Lipzen A."/>
            <person name="Chen C."/>
            <person name="Yan M."/>
            <person name="Daum C."/>
            <person name="Ng V."/>
            <person name="Clum A."/>
            <person name="Steindorff A."/>
            <person name="Ohm R.A."/>
            <person name="Martin F."/>
            <person name="Silar P."/>
            <person name="Natvig D.O."/>
            <person name="Lalanne C."/>
            <person name="Gautier V."/>
            <person name="Ament-Velasquez S.L."/>
            <person name="Kruys A."/>
            <person name="Hutchinson M.I."/>
            <person name="Powell A.J."/>
            <person name="Barry K."/>
            <person name="Miller A.N."/>
            <person name="Grigoriev I.V."/>
            <person name="Debuchy R."/>
            <person name="Gladieux P."/>
            <person name="Hiltunen Thoren M."/>
            <person name="Johannesson H."/>
        </authorList>
    </citation>
    <scope>NUCLEOTIDE SEQUENCE</scope>
    <source>
        <strain evidence="19">PSN293</strain>
    </source>
</reference>